<keyword evidence="1" id="KW-0732">Signal</keyword>
<gene>
    <name evidence="2" type="ORF">ERS852425_01641</name>
</gene>
<dbReference type="SUPFAM" id="SSF49265">
    <property type="entry name" value="Fibronectin type III"/>
    <property type="match status" value="1"/>
</dbReference>
<name>A0A173SWN6_ANAHA</name>
<evidence type="ECO:0000313" key="3">
    <source>
        <dbReference type="Proteomes" id="UP000095598"/>
    </source>
</evidence>
<dbReference type="CDD" id="cd00063">
    <property type="entry name" value="FN3"/>
    <property type="match status" value="1"/>
</dbReference>
<dbReference type="Gene3D" id="2.60.40.10">
    <property type="entry name" value="Immunoglobulins"/>
    <property type="match status" value="1"/>
</dbReference>
<dbReference type="Proteomes" id="UP000095598">
    <property type="component" value="Unassembled WGS sequence"/>
</dbReference>
<dbReference type="EMBL" id="CYXT01000010">
    <property type="protein sequence ID" value="CUM94791.1"/>
    <property type="molecule type" value="Genomic_DNA"/>
</dbReference>
<dbReference type="InterPro" id="IPR013783">
    <property type="entry name" value="Ig-like_fold"/>
</dbReference>
<dbReference type="InterPro" id="IPR003961">
    <property type="entry name" value="FN3_dom"/>
</dbReference>
<proteinExistence type="predicted"/>
<dbReference type="InterPro" id="IPR036116">
    <property type="entry name" value="FN3_sf"/>
</dbReference>
<evidence type="ECO:0000313" key="2">
    <source>
        <dbReference type="EMBL" id="CUM94791.1"/>
    </source>
</evidence>
<feature type="signal peptide" evidence="1">
    <location>
        <begin position="1"/>
        <end position="28"/>
    </location>
</feature>
<dbReference type="AlphaFoldDB" id="A0A173SWN6"/>
<protein>
    <recommendedName>
        <fullName evidence="4">Fibronectin type-III domain-containing protein</fullName>
    </recommendedName>
</protein>
<organism evidence="2 3">
    <name type="scientific">Anaerostipes hadrus</name>
    <dbReference type="NCBI Taxonomy" id="649756"/>
    <lineage>
        <taxon>Bacteria</taxon>
        <taxon>Bacillati</taxon>
        <taxon>Bacillota</taxon>
        <taxon>Clostridia</taxon>
        <taxon>Lachnospirales</taxon>
        <taxon>Lachnospiraceae</taxon>
        <taxon>Anaerostipes</taxon>
    </lineage>
</organism>
<sequence>MGKNLKKVIFSVLLLAAVIIVSPKDAKAAGKVWMAGFNDNSITIQWTPQSLNGYRVDGYYLEKIGTQEMIWQGSADTTQVTVQATKGYSGYIRLGYRLTSLATGKTYNWSVDSVYVNTTPADVAKNNFGITAAYANIKKVAFKVNKPEMATGVQLEVYNAKNKRVLSKTSTSMGYESMNVSKDMAYKYRARYYYTNRSNNQTYYGRWSNYRYFAMPSISGKTTNKKKGIKVVLKKGRGIKQYTVSISKNSKSGFKKVKTVKVSKKKSYSFQITKNGKKKFKKGTYYVQVTPKVKFGNKTYSSDVSTVASAYVYK</sequence>
<reference evidence="2 3" key="1">
    <citation type="submission" date="2015-09" db="EMBL/GenBank/DDBJ databases">
        <authorList>
            <consortium name="Pathogen Informatics"/>
        </authorList>
    </citation>
    <scope>NUCLEOTIDE SEQUENCE [LARGE SCALE GENOMIC DNA]</scope>
    <source>
        <strain evidence="2 3">2789STDY5608868</strain>
    </source>
</reference>
<evidence type="ECO:0008006" key="4">
    <source>
        <dbReference type="Google" id="ProtNLM"/>
    </source>
</evidence>
<accession>A0A173SWN6</accession>
<evidence type="ECO:0000256" key="1">
    <source>
        <dbReference type="SAM" id="SignalP"/>
    </source>
</evidence>
<feature type="chain" id="PRO_5008011879" description="Fibronectin type-III domain-containing protein" evidence="1">
    <location>
        <begin position="29"/>
        <end position="314"/>
    </location>
</feature>
<dbReference type="RefSeq" id="WP_055258634.1">
    <property type="nucleotide sequence ID" value="NZ_CYXT01000010.1"/>
</dbReference>